<name>A0A7R9LNU6_9ACAR</name>
<feature type="compositionally biased region" description="Polar residues" evidence="1">
    <location>
        <begin position="112"/>
        <end position="136"/>
    </location>
</feature>
<proteinExistence type="predicted"/>
<dbReference type="AlphaFoldDB" id="A0A7R9LNU6"/>
<dbReference type="EMBL" id="OC887737">
    <property type="protein sequence ID" value="CAD7645080.1"/>
    <property type="molecule type" value="Genomic_DNA"/>
</dbReference>
<reference evidence="2" key="1">
    <citation type="submission" date="2020-11" db="EMBL/GenBank/DDBJ databases">
        <authorList>
            <person name="Tran Van P."/>
        </authorList>
    </citation>
    <scope>NUCLEOTIDE SEQUENCE</scope>
</reference>
<gene>
    <name evidence="2" type="ORF">OSB1V03_LOCUS20339</name>
</gene>
<sequence length="156" mass="17571">MSRDSLNGKTNGGKNWIEMNEENKRLKKLIVKYETESKAIISKASTLREREKTALLQTLELFKLNNYLISRLPDSQRVLDDYLKTSTSKVNGGPKPSTSNASARKEKRKDSNASPTSSSNKISNYFKSMDKTSGANDASDDSRRRSPRKVEPKPNK</sequence>
<evidence type="ECO:0000313" key="3">
    <source>
        <dbReference type="Proteomes" id="UP000759131"/>
    </source>
</evidence>
<feature type="compositionally biased region" description="Basic and acidic residues" evidence="1">
    <location>
        <begin position="140"/>
        <end position="156"/>
    </location>
</feature>
<evidence type="ECO:0000313" key="2">
    <source>
        <dbReference type="EMBL" id="CAD7645080.1"/>
    </source>
</evidence>
<feature type="region of interest" description="Disordered" evidence="1">
    <location>
        <begin position="85"/>
        <end position="156"/>
    </location>
</feature>
<protein>
    <submittedName>
        <fullName evidence="2">Uncharacterized protein</fullName>
    </submittedName>
</protein>
<feature type="compositionally biased region" description="Polar residues" evidence="1">
    <location>
        <begin position="85"/>
        <end position="102"/>
    </location>
</feature>
<organism evidence="2">
    <name type="scientific">Medioppia subpectinata</name>
    <dbReference type="NCBI Taxonomy" id="1979941"/>
    <lineage>
        <taxon>Eukaryota</taxon>
        <taxon>Metazoa</taxon>
        <taxon>Ecdysozoa</taxon>
        <taxon>Arthropoda</taxon>
        <taxon>Chelicerata</taxon>
        <taxon>Arachnida</taxon>
        <taxon>Acari</taxon>
        <taxon>Acariformes</taxon>
        <taxon>Sarcoptiformes</taxon>
        <taxon>Oribatida</taxon>
        <taxon>Brachypylina</taxon>
        <taxon>Oppioidea</taxon>
        <taxon>Oppiidae</taxon>
        <taxon>Medioppia</taxon>
    </lineage>
</organism>
<keyword evidence="3" id="KW-1185">Reference proteome</keyword>
<evidence type="ECO:0000256" key="1">
    <source>
        <dbReference type="SAM" id="MobiDB-lite"/>
    </source>
</evidence>
<accession>A0A7R9LNU6</accession>
<dbReference type="OrthoDB" id="6528246at2759"/>
<feature type="non-terminal residue" evidence="2">
    <location>
        <position position="1"/>
    </location>
</feature>
<dbReference type="EMBL" id="CAJPIZ010033162">
    <property type="protein sequence ID" value="CAG2120392.1"/>
    <property type="molecule type" value="Genomic_DNA"/>
</dbReference>
<dbReference type="Proteomes" id="UP000759131">
    <property type="component" value="Unassembled WGS sequence"/>
</dbReference>